<comment type="caution">
    <text evidence="1">The sequence shown here is derived from an EMBL/GenBank/DDBJ whole genome shotgun (WGS) entry which is preliminary data.</text>
</comment>
<keyword evidence="2" id="KW-1185">Reference proteome</keyword>
<dbReference type="EMBL" id="QGTJ01000005">
    <property type="protein sequence ID" value="PWV61742.1"/>
    <property type="molecule type" value="Genomic_DNA"/>
</dbReference>
<dbReference type="AlphaFoldDB" id="A0A317MUW5"/>
<protein>
    <submittedName>
        <fullName evidence="1">Uncharacterized protein</fullName>
    </submittedName>
</protein>
<accession>A0A317MUW5</accession>
<evidence type="ECO:0000313" key="1">
    <source>
        <dbReference type="EMBL" id="PWV61742.1"/>
    </source>
</evidence>
<dbReference type="Proteomes" id="UP000246569">
    <property type="component" value="Unassembled WGS sequence"/>
</dbReference>
<gene>
    <name evidence="1" type="ORF">C7443_105175</name>
</gene>
<sequence length="295" mass="33379">MSTPAGLAKPRTNATTNALSSRTGTLCRLNIIQAHNHSYLFNFQQVRNLVHHAPVFRGIDNKCTMIHPTQPKTTHARFMGCQATCRALHKSHFDLLICGHGLPQNIFNFLAALGCNVIRRGHSFEAINCGAYHINRITRTYTFREHILNANDLKHRAHSTTGDNSRTFRCWLHKHICSTMLAFQRVLKSATCKCDGAHILTRFLHRLLYRHRDFTGLPIAKTNAPLSVPHHSQCSEAKLAAAFHNFSDTIYSNELFMQTIGALRTFNIRSHYSTFRTASRSHAPHRQAPAHVRGT</sequence>
<reference evidence="1 2" key="1">
    <citation type="submission" date="2018-05" db="EMBL/GenBank/DDBJ databases">
        <title>Genomic Encyclopedia of Type Strains, Phase IV (KMG-IV): sequencing the most valuable type-strain genomes for metagenomic binning, comparative biology and taxonomic classification.</title>
        <authorList>
            <person name="Goeker M."/>
        </authorList>
    </citation>
    <scope>NUCLEOTIDE SEQUENCE [LARGE SCALE GENOMIC DNA]</scope>
    <source>
        <strain evidence="1 2">DSM 23606</strain>
    </source>
</reference>
<name>A0A317MUW5_9GAMM</name>
<evidence type="ECO:0000313" key="2">
    <source>
        <dbReference type="Proteomes" id="UP000246569"/>
    </source>
</evidence>
<proteinExistence type="predicted"/>
<organism evidence="1 2">
    <name type="scientific">Plasticicumulans acidivorans</name>
    <dbReference type="NCBI Taxonomy" id="886464"/>
    <lineage>
        <taxon>Bacteria</taxon>
        <taxon>Pseudomonadati</taxon>
        <taxon>Pseudomonadota</taxon>
        <taxon>Gammaproteobacteria</taxon>
        <taxon>Candidatus Competibacteraceae</taxon>
        <taxon>Plasticicumulans</taxon>
    </lineage>
</organism>